<dbReference type="Proteomes" id="UP001153678">
    <property type="component" value="Unassembled WGS sequence"/>
</dbReference>
<name>A0A9W4SHG0_9GLOM</name>
<gene>
    <name evidence="1" type="ORF">FWILDA_LOCUS4155</name>
</gene>
<reference evidence="1" key="1">
    <citation type="submission" date="2022-08" db="EMBL/GenBank/DDBJ databases">
        <authorList>
            <person name="Kallberg Y."/>
            <person name="Tangrot J."/>
            <person name="Rosling A."/>
        </authorList>
    </citation>
    <scope>NUCLEOTIDE SEQUENCE</scope>
    <source>
        <strain evidence="1">Wild A</strain>
    </source>
</reference>
<evidence type="ECO:0000313" key="1">
    <source>
        <dbReference type="EMBL" id="CAI2169591.1"/>
    </source>
</evidence>
<evidence type="ECO:0000313" key="2">
    <source>
        <dbReference type="Proteomes" id="UP001153678"/>
    </source>
</evidence>
<keyword evidence="2" id="KW-1185">Reference proteome</keyword>
<organism evidence="1 2">
    <name type="scientific">Funneliformis geosporum</name>
    <dbReference type="NCBI Taxonomy" id="1117311"/>
    <lineage>
        <taxon>Eukaryota</taxon>
        <taxon>Fungi</taxon>
        <taxon>Fungi incertae sedis</taxon>
        <taxon>Mucoromycota</taxon>
        <taxon>Glomeromycotina</taxon>
        <taxon>Glomeromycetes</taxon>
        <taxon>Glomerales</taxon>
        <taxon>Glomeraceae</taxon>
        <taxon>Funneliformis</taxon>
    </lineage>
</organism>
<accession>A0A9W4SHG0</accession>
<protein>
    <submittedName>
        <fullName evidence="1">10637_t:CDS:1</fullName>
    </submittedName>
</protein>
<dbReference type="OrthoDB" id="2438430at2759"/>
<sequence length="136" mass="15761">MMYDILKTTSKTVEYLYDPNSRAEAMRIRYELLQQGKHVVFILTSYSMVQALAEKIFKLQRPDNSPDFSDINTAWDKLDYVAYTSYKNIRAELKSARPNNLPTAIRGHHECDKNIVSYKLDQSPAIKALNRSGRVR</sequence>
<dbReference type="AlphaFoldDB" id="A0A9W4SHG0"/>
<dbReference type="EMBL" id="CAMKVN010000600">
    <property type="protein sequence ID" value="CAI2169591.1"/>
    <property type="molecule type" value="Genomic_DNA"/>
</dbReference>
<comment type="caution">
    <text evidence="1">The sequence shown here is derived from an EMBL/GenBank/DDBJ whole genome shotgun (WGS) entry which is preliminary data.</text>
</comment>
<proteinExistence type="predicted"/>